<accession>A0A0A9BWZ4</accession>
<dbReference type="EMBL" id="GBRH01231162">
    <property type="protein sequence ID" value="JAD66733.1"/>
    <property type="molecule type" value="Transcribed_RNA"/>
</dbReference>
<organism evidence="1">
    <name type="scientific">Arundo donax</name>
    <name type="common">Giant reed</name>
    <name type="synonym">Donax arundinaceus</name>
    <dbReference type="NCBI Taxonomy" id="35708"/>
    <lineage>
        <taxon>Eukaryota</taxon>
        <taxon>Viridiplantae</taxon>
        <taxon>Streptophyta</taxon>
        <taxon>Embryophyta</taxon>
        <taxon>Tracheophyta</taxon>
        <taxon>Spermatophyta</taxon>
        <taxon>Magnoliopsida</taxon>
        <taxon>Liliopsida</taxon>
        <taxon>Poales</taxon>
        <taxon>Poaceae</taxon>
        <taxon>PACMAD clade</taxon>
        <taxon>Arundinoideae</taxon>
        <taxon>Arundineae</taxon>
        <taxon>Arundo</taxon>
    </lineage>
</organism>
<reference evidence="1" key="1">
    <citation type="submission" date="2014-09" db="EMBL/GenBank/DDBJ databases">
        <authorList>
            <person name="Magalhaes I.L.F."/>
            <person name="Oliveira U."/>
            <person name="Santos F.R."/>
            <person name="Vidigal T.H.D.A."/>
            <person name="Brescovit A.D."/>
            <person name="Santos A.J."/>
        </authorList>
    </citation>
    <scope>NUCLEOTIDE SEQUENCE</scope>
    <source>
        <tissue evidence="1">Shoot tissue taken approximately 20 cm above the soil surface</tissue>
    </source>
</reference>
<protein>
    <submittedName>
        <fullName evidence="1">Uncharacterized protein</fullName>
    </submittedName>
</protein>
<proteinExistence type="predicted"/>
<sequence length="43" mass="4668">MKGVDHLCSEGIPAGIGGAALRNNFVAPSNFSNKPYFQTIWCR</sequence>
<evidence type="ECO:0000313" key="1">
    <source>
        <dbReference type="EMBL" id="JAD66733.1"/>
    </source>
</evidence>
<dbReference type="AlphaFoldDB" id="A0A0A9BWZ4"/>
<reference evidence="1" key="2">
    <citation type="journal article" date="2015" name="Data Brief">
        <title>Shoot transcriptome of the giant reed, Arundo donax.</title>
        <authorList>
            <person name="Barrero R.A."/>
            <person name="Guerrero F.D."/>
            <person name="Moolhuijzen P."/>
            <person name="Goolsby J.A."/>
            <person name="Tidwell J."/>
            <person name="Bellgard S.E."/>
            <person name="Bellgard M.I."/>
        </authorList>
    </citation>
    <scope>NUCLEOTIDE SEQUENCE</scope>
    <source>
        <tissue evidence="1">Shoot tissue taken approximately 20 cm above the soil surface</tissue>
    </source>
</reference>
<name>A0A0A9BWZ4_ARUDO</name>